<evidence type="ECO:0000256" key="5">
    <source>
        <dbReference type="ARBA" id="ARBA00023326"/>
    </source>
</evidence>
<dbReference type="InterPro" id="IPR052025">
    <property type="entry name" value="Xyloglucanase_GH74"/>
</dbReference>
<keyword evidence="5" id="KW-0624">Polysaccharide degradation</keyword>
<feature type="non-terminal residue" evidence="7">
    <location>
        <position position="1"/>
    </location>
</feature>
<dbReference type="SUPFAM" id="SSF50939">
    <property type="entry name" value="Sialidases"/>
    <property type="match status" value="1"/>
</dbReference>
<evidence type="ECO:0000313" key="7">
    <source>
        <dbReference type="EMBL" id="SVD95715.1"/>
    </source>
</evidence>
<evidence type="ECO:0000256" key="1">
    <source>
        <dbReference type="ARBA" id="ARBA00022729"/>
    </source>
</evidence>
<name>A0A382ZKV2_9ZZZZ</name>
<dbReference type="GO" id="GO:0000272">
    <property type="term" value="P:polysaccharide catabolic process"/>
    <property type="evidence" value="ECO:0007669"/>
    <property type="project" value="UniProtKB-KW"/>
</dbReference>
<keyword evidence="4" id="KW-0326">Glycosidase</keyword>
<feature type="non-terminal residue" evidence="7">
    <location>
        <position position="256"/>
    </location>
</feature>
<reference evidence="7" key="1">
    <citation type="submission" date="2018-05" db="EMBL/GenBank/DDBJ databases">
        <authorList>
            <person name="Lanie J.A."/>
            <person name="Ng W.-L."/>
            <person name="Kazmierczak K.M."/>
            <person name="Andrzejewski T.M."/>
            <person name="Davidsen T.M."/>
            <person name="Wayne K.J."/>
            <person name="Tettelin H."/>
            <person name="Glass J.I."/>
            <person name="Rusch D."/>
            <person name="Podicherti R."/>
            <person name="Tsui H.-C.T."/>
            <person name="Winkler M.E."/>
        </authorList>
    </citation>
    <scope>NUCLEOTIDE SEQUENCE</scope>
</reference>
<dbReference type="InterPro" id="IPR015943">
    <property type="entry name" value="WD40/YVTN_repeat-like_dom_sf"/>
</dbReference>
<accession>A0A382ZKV2</accession>
<dbReference type="AlphaFoldDB" id="A0A382ZKV2"/>
<gene>
    <name evidence="7" type="ORF">METZ01_LOCUS448569</name>
</gene>
<evidence type="ECO:0000256" key="6">
    <source>
        <dbReference type="ARBA" id="ARBA00037986"/>
    </source>
</evidence>
<evidence type="ECO:0000256" key="2">
    <source>
        <dbReference type="ARBA" id="ARBA00022801"/>
    </source>
</evidence>
<dbReference type="GO" id="GO:0016798">
    <property type="term" value="F:hydrolase activity, acting on glycosyl bonds"/>
    <property type="evidence" value="ECO:0007669"/>
    <property type="project" value="UniProtKB-KW"/>
</dbReference>
<dbReference type="InterPro" id="IPR036278">
    <property type="entry name" value="Sialidase_sf"/>
</dbReference>
<dbReference type="PANTHER" id="PTHR43739">
    <property type="entry name" value="XYLOGLUCANASE (EUROFUNG)"/>
    <property type="match status" value="1"/>
</dbReference>
<keyword evidence="3" id="KW-0119">Carbohydrate metabolism</keyword>
<keyword evidence="1" id="KW-0732">Signal</keyword>
<proteinExistence type="inferred from homology"/>
<sequence length="256" mass="26843">NGGGTWTLLSTSGMTDLGLKGVQVVEGNFGSLIIVVRTSTKIFRSDDSGATWAERINGLPSGVKIITLRLTPDFRTSNIALVGTKANGIYRTTNGGTNWSSVGLSGDGPANVFTFSSDYASDNVVFAGTTTGGFYKSTDNGATFTQKITGLDRKNITAISTSNDFRVDRTVFAGGGQGGVFKTSDAGESWVEVGSGINTGRAEAIDFSNDYSNDSTVFVATQAGIFRSSDKGTTWTRILFNAPLEPAVSLAVSSNY</sequence>
<dbReference type="GO" id="GO:0010411">
    <property type="term" value="P:xyloglucan metabolic process"/>
    <property type="evidence" value="ECO:0007669"/>
    <property type="project" value="TreeGrafter"/>
</dbReference>
<evidence type="ECO:0000256" key="4">
    <source>
        <dbReference type="ARBA" id="ARBA00023295"/>
    </source>
</evidence>
<evidence type="ECO:0008006" key="8">
    <source>
        <dbReference type="Google" id="ProtNLM"/>
    </source>
</evidence>
<dbReference type="Gene3D" id="2.130.10.10">
    <property type="entry name" value="YVTN repeat-like/Quinoprotein amine dehydrogenase"/>
    <property type="match status" value="2"/>
</dbReference>
<organism evidence="7">
    <name type="scientific">marine metagenome</name>
    <dbReference type="NCBI Taxonomy" id="408172"/>
    <lineage>
        <taxon>unclassified sequences</taxon>
        <taxon>metagenomes</taxon>
        <taxon>ecological metagenomes</taxon>
    </lineage>
</organism>
<dbReference type="EMBL" id="UINC01184482">
    <property type="protein sequence ID" value="SVD95715.1"/>
    <property type="molecule type" value="Genomic_DNA"/>
</dbReference>
<dbReference type="SUPFAM" id="SSF110296">
    <property type="entry name" value="Oligoxyloglucan reducing end-specific cellobiohydrolase"/>
    <property type="match status" value="1"/>
</dbReference>
<dbReference type="PANTHER" id="PTHR43739:SF2">
    <property type="entry name" value="OLIGOXYLOGLUCAN-REDUCING END-SPECIFIC XYLOGLUCANASE-RELATED"/>
    <property type="match status" value="1"/>
</dbReference>
<keyword evidence="2" id="KW-0378">Hydrolase</keyword>
<comment type="similarity">
    <text evidence="6">Belongs to the glycosyl hydrolase 74 family.</text>
</comment>
<protein>
    <recommendedName>
        <fullName evidence="8">Photosynthesis system II assembly factor Ycf48/Hcf136-like domain-containing protein</fullName>
    </recommendedName>
</protein>
<evidence type="ECO:0000256" key="3">
    <source>
        <dbReference type="ARBA" id="ARBA00023277"/>
    </source>
</evidence>
<dbReference type="CDD" id="cd15482">
    <property type="entry name" value="Sialidase_non-viral"/>
    <property type="match status" value="1"/>
</dbReference>